<dbReference type="Pfam" id="PF01019">
    <property type="entry name" value="G_glu_transpept"/>
    <property type="match status" value="1"/>
</dbReference>
<dbReference type="Gene3D" id="3.40.50.1820">
    <property type="entry name" value="alpha/beta hydrolase"/>
    <property type="match status" value="1"/>
</dbReference>
<dbReference type="GO" id="GO:0005886">
    <property type="term" value="C:plasma membrane"/>
    <property type="evidence" value="ECO:0007669"/>
    <property type="project" value="TreeGrafter"/>
</dbReference>
<reference evidence="3" key="1">
    <citation type="submission" date="2021-02" db="EMBL/GenBank/DDBJ databases">
        <authorList>
            <person name="Nowell W R."/>
        </authorList>
    </citation>
    <scope>NUCLEOTIDE SEQUENCE</scope>
</reference>
<dbReference type="Proteomes" id="UP000663852">
    <property type="component" value="Unassembled WGS sequence"/>
</dbReference>
<comment type="caution">
    <text evidence="3">The sequence shown here is derived from an EMBL/GenBank/DDBJ whole genome shotgun (WGS) entry which is preliminary data.</text>
</comment>
<dbReference type="EMBL" id="CAJNOR010015076">
    <property type="protein sequence ID" value="CAF1681098.1"/>
    <property type="molecule type" value="Genomic_DNA"/>
</dbReference>
<dbReference type="OrthoDB" id="1081007at2759"/>
<evidence type="ECO:0000313" key="5">
    <source>
        <dbReference type="Proteomes" id="UP000663828"/>
    </source>
</evidence>
<feature type="binding site" evidence="1">
    <location>
        <begin position="31"/>
        <end position="32"/>
    </location>
    <ligand>
        <name>L-glutamate</name>
        <dbReference type="ChEBI" id="CHEBI:29985"/>
    </ligand>
</feature>
<evidence type="ECO:0000256" key="1">
    <source>
        <dbReference type="PIRSR" id="PIRSR600101-2"/>
    </source>
</evidence>
<evidence type="ECO:0000313" key="3">
    <source>
        <dbReference type="EMBL" id="CAF1369670.1"/>
    </source>
</evidence>
<sequence length="301" mass="34800">MDSFSTRNTSNQFGIPSSPANYISPGKRPVSSMSPVILWDKIKEHWIQILGGSGGPRITTSVAQVSLINWLFKQNIKTTIDSSRIHSQLLPNEIIVEQGFDEKIINELKKRGHQIVSADSIGSAVQGIEWKEELNEFWANCDRRKDPGIFSSFYYEQSDQHSKTSEHLAPRRGQWSSVEEMVSYMEKPSRLFSWPKDVLRDCCSYAIDENSKLHCTPERARHLYQISVHRESDIRQIVQNSKFIHQIKVHVIRAGLSQWFQYGYDTLLNDSNHSFPQEQPELVTHFVKLFIQQHQNTRSDL</sequence>
<evidence type="ECO:0000313" key="6">
    <source>
        <dbReference type="Proteomes" id="UP000663852"/>
    </source>
</evidence>
<evidence type="ECO:0000313" key="4">
    <source>
        <dbReference type="EMBL" id="CAF1681098.1"/>
    </source>
</evidence>
<proteinExistence type="predicted"/>
<keyword evidence="5" id="KW-1185">Reference proteome</keyword>
<dbReference type="InterPro" id="IPR000101">
    <property type="entry name" value="GGT_peptidase"/>
</dbReference>
<evidence type="ECO:0000256" key="2">
    <source>
        <dbReference type="SAM" id="MobiDB-lite"/>
    </source>
</evidence>
<dbReference type="InterPro" id="IPR043137">
    <property type="entry name" value="GGT_ssub_C"/>
</dbReference>
<dbReference type="GO" id="GO:0006751">
    <property type="term" value="P:glutathione catabolic process"/>
    <property type="evidence" value="ECO:0007669"/>
    <property type="project" value="InterPro"/>
</dbReference>
<accession>A0A815IJI8</accession>
<dbReference type="Gene3D" id="3.60.20.40">
    <property type="match status" value="1"/>
</dbReference>
<dbReference type="Proteomes" id="UP000663828">
    <property type="component" value="Unassembled WGS sequence"/>
</dbReference>
<dbReference type="InterPro" id="IPR029058">
    <property type="entry name" value="AB_hydrolase_fold"/>
</dbReference>
<name>A0A815IJI8_ADIRI</name>
<feature type="compositionally biased region" description="Polar residues" evidence="2">
    <location>
        <begin position="1"/>
        <end position="21"/>
    </location>
</feature>
<protein>
    <submittedName>
        <fullName evidence="3">Uncharacterized protein</fullName>
    </submittedName>
</protein>
<dbReference type="EMBL" id="CAJNOJ010000285">
    <property type="protein sequence ID" value="CAF1369670.1"/>
    <property type="molecule type" value="Genomic_DNA"/>
</dbReference>
<dbReference type="PANTHER" id="PTHR11686:SF9">
    <property type="entry name" value="RE13973P"/>
    <property type="match status" value="1"/>
</dbReference>
<dbReference type="SUPFAM" id="SSF56235">
    <property type="entry name" value="N-terminal nucleophile aminohydrolases (Ntn hydrolases)"/>
    <property type="match status" value="1"/>
</dbReference>
<feature type="binding site" evidence="1">
    <location>
        <position position="55"/>
    </location>
    <ligand>
        <name>L-glutamate</name>
        <dbReference type="ChEBI" id="CHEBI:29985"/>
    </ligand>
</feature>
<feature type="region of interest" description="Disordered" evidence="2">
    <location>
        <begin position="1"/>
        <end position="27"/>
    </location>
</feature>
<dbReference type="PANTHER" id="PTHR11686">
    <property type="entry name" value="GAMMA GLUTAMYL TRANSPEPTIDASE"/>
    <property type="match status" value="1"/>
</dbReference>
<organism evidence="3 6">
    <name type="scientific">Adineta ricciae</name>
    <name type="common">Rotifer</name>
    <dbReference type="NCBI Taxonomy" id="249248"/>
    <lineage>
        <taxon>Eukaryota</taxon>
        <taxon>Metazoa</taxon>
        <taxon>Spiralia</taxon>
        <taxon>Gnathifera</taxon>
        <taxon>Rotifera</taxon>
        <taxon>Eurotatoria</taxon>
        <taxon>Bdelloidea</taxon>
        <taxon>Adinetida</taxon>
        <taxon>Adinetidae</taxon>
        <taxon>Adineta</taxon>
    </lineage>
</organism>
<dbReference type="AlphaFoldDB" id="A0A815IJI8"/>
<dbReference type="PRINTS" id="PR01210">
    <property type="entry name" value="GGTRANSPTASE"/>
</dbReference>
<dbReference type="InterPro" id="IPR029055">
    <property type="entry name" value="Ntn_hydrolases_N"/>
</dbReference>
<dbReference type="GO" id="GO:0036374">
    <property type="term" value="F:glutathione hydrolase activity"/>
    <property type="evidence" value="ECO:0007669"/>
    <property type="project" value="InterPro"/>
</dbReference>
<gene>
    <name evidence="3" type="ORF">EDS130_LOCUS34301</name>
    <name evidence="4" type="ORF">XAT740_LOCUS60571</name>
</gene>